<comment type="function">
    <text evidence="6">May act as a scaffolding protein within caveolar membranes. Interacts directly with G-protein alpha subunits and can functionally regulate their activity.</text>
</comment>
<keyword evidence="4 6" id="KW-0333">Golgi apparatus</keyword>
<dbReference type="GO" id="GO:0000139">
    <property type="term" value="C:Golgi membrane"/>
    <property type="evidence" value="ECO:0007669"/>
    <property type="project" value="UniProtKB-SubCell"/>
</dbReference>
<dbReference type="PANTHER" id="PTHR10844">
    <property type="entry name" value="CAVEOLIN"/>
    <property type="match status" value="1"/>
</dbReference>
<dbReference type="InterPro" id="IPR001612">
    <property type="entry name" value="Caveolin"/>
</dbReference>
<accession>A0A8M1KP55</accession>
<keyword evidence="5 6" id="KW-0472">Membrane</keyword>
<evidence type="ECO:0000313" key="8">
    <source>
        <dbReference type="Proteomes" id="UP000515152"/>
    </source>
</evidence>
<evidence type="ECO:0000256" key="1">
    <source>
        <dbReference type="ARBA" id="ARBA00004202"/>
    </source>
</evidence>
<evidence type="ECO:0000256" key="4">
    <source>
        <dbReference type="ARBA" id="ARBA00023034"/>
    </source>
</evidence>
<dbReference type="Pfam" id="PF01146">
    <property type="entry name" value="Caveolin"/>
    <property type="match status" value="1"/>
</dbReference>
<comment type="subcellular location">
    <subcellularLocation>
        <location evidence="1 6">Cell membrane</location>
        <topology evidence="1 6">Peripheral membrane protein</topology>
    </subcellularLocation>
    <subcellularLocation>
        <location evidence="6">Golgi apparatus membrane</location>
        <topology evidence="6">Peripheral membrane protein</topology>
    </subcellularLocation>
    <subcellularLocation>
        <location evidence="6">Membrane</location>
        <location evidence="6">Caveola</location>
        <topology evidence="6">Peripheral membrane protein</topology>
    </subcellularLocation>
</comment>
<evidence type="ECO:0000256" key="7">
    <source>
        <dbReference type="SAM" id="MobiDB-lite"/>
    </source>
</evidence>
<gene>
    <name evidence="9" type="primary">zgc:158296</name>
</gene>
<comment type="similarity">
    <text evidence="2 6">Belongs to the caveolin family.</text>
</comment>
<sequence>MYLTNFHYSAFRGHCCSLLSSLDSLVLLPVFNMMSDEYLVECNIDDDDDDDDDDGGDDDEGMRLYPSPPPPPPAQFSSSPSASPQPSFTHIDIRDPYGVNKHLKVEFSDILAEPISTHTYDGVWVYSGIGFESARIWGYRCLTLLCAVPVSLLSGCLFALLACLHIWCVMPCIEVCHICLPCVRSIWMSVVNIFITPFCESVSRCCTGVYVSLSKD</sequence>
<dbReference type="GO" id="GO:0042383">
    <property type="term" value="C:sarcolemma"/>
    <property type="evidence" value="ECO:0007669"/>
    <property type="project" value="TreeGrafter"/>
</dbReference>
<dbReference type="OrthoDB" id="5917823at2759"/>
<evidence type="ECO:0000256" key="6">
    <source>
        <dbReference type="RuleBase" id="RU000680"/>
    </source>
</evidence>
<reference evidence="9" key="1">
    <citation type="submission" date="2025-08" db="UniProtKB">
        <authorList>
            <consortium name="RefSeq"/>
        </authorList>
    </citation>
    <scope>IDENTIFICATION</scope>
</reference>
<dbReference type="GO" id="GO:0030154">
    <property type="term" value="P:cell differentiation"/>
    <property type="evidence" value="ECO:0007669"/>
    <property type="project" value="TreeGrafter"/>
</dbReference>
<dbReference type="GO" id="GO:0070836">
    <property type="term" value="P:caveola assembly"/>
    <property type="evidence" value="ECO:0007669"/>
    <property type="project" value="InterPro"/>
</dbReference>
<dbReference type="GO" id="GO:0051480">
    <property type="term" value="P:regulation of cytosolic calcium ion concentration"/>
    <property type="evidence" value="ECO:0007669"/>
    <property type="project" value="TreeGrafter"/>
</dbReference>
<dbReference type="GO" id="GO:0005901">
    <property type="term" value="C:caveola"/>
    <property type="evidence" value="ECO:0007669"/>
    <property type="project" value="UniProtKB-SubCell"/>
</dbReference>
<evidence type="ECO:0000256" key="3">
    <source>
        <dbReference type="ARBA" id="ARBA00022475"/>
    </source>
</evidence>
<evidence type="ECO:0000256" key="5">
    <source>
        <dbReference type="ARBA" id="ARBA00023136"/>
    </source>
</evidence>
<organism evidence="8 9">
    <name type="scientific">Clupea harengus</name>
    <name type="common">Atlantic herring</name>
    <dbReference type="NCBI Taxonomy" id="7950"/>
    <lineage>
        <taxon>Eukaryota</taxon>
        <taxon>Metazoa</taxon>
        <taxon>Chordata</taxon>
        <taxon>Craniata</taxon>
        <taxon>Vertebrata</taxon>
        <taxon>Euteleostomi</taxon>
        <taxon>Actinopterygii</taxon>
        <taxon>Neopterygii</taxon>
        <taxon>Teleostei</taxon>
        <taxon>Clupei</taxon>
        <taxon>Clupeiformes</taxon>
        <taxon>Clupeoidei</taxon>
        <taxon>Clupeidae</taxon>
        <taxon>Clupea</taxon>
    </lineage>
</organism>
<evidence type="ECO:0000313" key="9">
    <source>
        <dbReference type="RefSeq" id="XP_042563484.1"/>
    </source>
</evidence>
<feature type="region of interest" description="Disordered" evidence="7">
    <location>
        <begin position="43"/>
        <end position="86"/>
    </location>
</feature>
<dbReference type="AlphaFoldDB" id="A0A8M1KP55"/>
<feature type="compositionally biased region" description="Low complexity" evidence="7">
    <location>
        <begin position="75"/>
        <end position="86"/>
    </location>
</feature>
<dbReference type="PANTHER" id="PTHR10844:SF13">
    <property type="entry name" value="CAVEOLIN"/>
    <property type="match status" value="1"/>
</dbReference>
<dbReference type="GO" id="GO:0060090">
    <property type="term" value="F:molecular adaptor activity"/>
    <property type="evidence" value="ECO:0007669"/>
    <property type="project" value="TreeGrafter"/>
</dbReference>
<dbReference type="RefSeq" id="XP_042563484.1">
    <property type="nucleotide sequence ID" value="XM_042707550.1"/>
</dbReference>
<name>A0A8M1KP55_CLUHA</name>
<dbReference type="GeneID" id="105894128"/>
<dbReference type="CTD" id="791212"/>
<feature type="compositionally biased region" description="Acidic residues" evidence="7">
    <location>
        <begin position="43"/>
        <end position="60"/>
    </location>
</feature>
<proteinExistence type="inferred from homology"/>
<evidence type="ECO:0000256" key="2">
    <source>
        <dbReference type="ARBA" id="ARBA00010988"/>
    </source>
</evidence>
<dbReference type="GO" id="GO:0005925">
    <property type="term" value="C:focal adhesion"/>
    <property type="evidence" value="ECO:0007669"/>
    <property type="project" value="TreeGrafter"/>
</dbReference>
<protein>
    <recommendedName>
        <fullName evidence="6">Caveolin</fullName>
    </recommendedName>
</protein>
<keyword evidence="8" id="KW-1185">Reference proteome</keyword>
<keyword evidence="3 6" id="KW-1003">Cell membrane</keyword>
<dbReference type="Proteomes" id="UP000515152">
    <property type="component" value="Chromosome 4"/>
</dbReference>